<feature type="region of interest" description="Disordered" evidence="1">
    <location>
        <begin position="86"/>
        <end position="139"/>
    </location>
</feature>
<keyword evidence="4" id="KW-1185">Reference proteome</keyword>
<evidence type="ECO:0000313" key="4">
    <source>
        <dbReference type="Proteomes" id="UP001141434"/>
    </source>
</evidence>
<dbReference type="EMBL" id="JAPMSZ010000004">
    <property type="protein sequence ID" value="KAJ5104471.1"/>
    <property type="molecule type" value="Genomic_DNA"/>
</dbReference>
<organism evidence="3 4">
    <name type="scientific">Penicillium alfredii</name>
    <dbReference type="NCBI Taxonomy" id="1506179"/>
    <lineage>
        <taxon>Eukaryota</taxon>
        <taxon>Fungi</taxon>
        <taxon>Dikarya</taxon>
        <taxon>Ascomycota</taxon>
        <taxon>Pezizomycotina</taxon>
        <taxon>Eurotiomycetes</taxon>
        <taxon>Eurotiomycetidae</taxon>
        <taxon>Eurotiales</taxon>
        <taxon>Aspergillaceae</taxon>
        <taxon>Penicillium</taxon>
    </lineage>
</organism>
<dbReference type="RefSeq" id="XP_056513467.1">
    <property type="nucleotide sequence ID" value="XM_056652400.1"/>
</dbReference>
<evidence type="ECO:0000256" key="1">
    <source>
        <dbReference type="SAM" id="MobiDB-lite"/>
    </source>
</evidence>
<dbReference type="PROSITE" id="PS50172">
    <property type="entry name" value="BRCT"/>
    <property type="match status" value="1"/>
</dbReference>
<comment type="caution">
    <text evidence="3">The sequence shown here is derived from an EMBL/GenBank/DDBJ whole genome shotgun (WGS) entry which is preliminary data.</text>
</comment>
<reference evidence="3" key="2">
    <citation type="journal article" date="2023" name="IMA Fungus">
        <title>Comparative genomic study of the Penicillium genus elucidates a diverse pangenome and 15 lateral gene transfer events.</title>
        <authorList>
            <person name="Petersen C."/>
            <person name="Sorensen T."/>
            <person name="Nielsen M.R."/>
            <person name="Sondergaard T.E."/>
            <person name="Sorensen J.L."/>
            <person name="Fitzpatrick D.A."/>
            <person name="Frisvad J.C."/>
            <person name="Nielsen K.L."/>
        </authorList>
    </citation>
    <scope>NUCLEOTIDE SEQUENCE</scope>
    <source>
        <strain evidence="3">IBT 34128</strain>
    </source>
</reference>
<dbReference type="Gene3D" id="3.40.50.10190">
    <property type="entry name" value="BRCT domain"/>
    <property type="match status" value="1"/>
</dbReference>
<evidence type="ECO:0000313" key="3">
    <source>
        <dbReference type="EMBL" id="KAJ5104471.1"/>
    </source>
</evidence>
<dbReference type="InterPro" id="IPR036420">
    <property type="entry name" value="BRCT_dom_sf"/>
</dbReference>
<dbReference type="GeneID" id="81391568"/>
<proteinExistence type="predicted"/>
<reference evidence="3" key="1">
    <citation type="submission" date="2022-11" db="EMBL/GenBank/DDBJ databases">
        <authorList>
            <person name="Petersen C."/>
        </authorList>
    </citation>
    <scope>NUCLEOTIDE SEQUENCE</scope>
    <source>
        <strain evidence="3">IBT 34128</strain>
    </source>
</reference>
<dbReference type="Proteomes" id="UP001141434">
    <property type="component" value="Unassembled WGS sequence"/>
</dbReference>
<name>A0A9W9FQE6_9EURO</name>
<dbReference type="Pfam" id="PF00533">
    <property type="entry name" value="BRCT"/>
    <property type="match status" value="1"/>
</dbReference>
<feature type="domain" description="BRCT" evidence="2">
    <location>
        <begin position="1"/>
        <end position="95"/>
    </location>
</feature>
<gene>
    <name evidence="3" type="ORF">NUU61_001818</name>
</gene>
<dbReference type="CDD" id="cd00027">
    <property type="entry name" value="BRCT"/>
    <property type="match status" value="1"/>
</dbReference>
<dbReference type="SUPFAM" id="SSF52113">
    <property type="entry name" value="BRCT domain"/>
    <property type="match status" value="1"/>
</dbReference>
<dbReference type="OrthoDB" id="2017365at2759"/>
<sequence>MAQNWLSGLVIAACGNIPGSTHDDIERMVEECGAKFAAMDISDCTHLVTTQHDVDRGAKKVIEAGSVSGCQIVSVGWLHKAMKNNQSQKAGKFQLHPIRTSLKKAPEPSAVKQSKKRGLDSDAEGGGDESRSTKKPRFVQTVSLKVRTAIVDRSYSGDS</sequence>
<evidence type="ECO:0000259" key="2">
    <source>
        <dbReference type="PROSITE" id="PS50172"/>
    </source>
</evidence>
<accession>A0A9W9FQE6</accession>
<dbReference type="AlphaFoldDB" id="A0A9W9FQE6"/>
<protein>
    <recommendedName>
        <fullName evidence="2">BRCT domain-containing protein</fullName>
    </recommendedName>
</protein>
<dbReference type="InterPro" id="IPR001357">
    <property type="entry name" value="BRCT_dom"/>
</dbReference>